<evidence type="ECO:0000313" key="10">
    <source>
        <dbReference type="Proteomes" id="UP000007431"/>
    </source>
</evidence>
<dbReference type="RefSeq" id="XP_003027566.1">
    <property type="nucleotide sequence ID" value="XM_003027520.1"/>
</dbReference>
<dbReference type="Proteomes" id="UP000007431">
    <property type="component" value="Unassembled WGS sequence"/>
</dbReference>
<dbReference type="PANTHER" id="PTHR24171">
    <property type="entry name" value="ANKYRIN REPEAT DOMAIN-CONTAINING PROTEIN 39-RELATED"/>
    <property type="match status" value="1"/>
</dbReference>
<evidence type="ECO:0000256" key="6">
    <source>
        <dbReference type="PROSITE-ProRule" id="PRU00023"/>
    </source>
</evidence>
<keyword evidence="5 6" id="KW-0040">ANK repeat</keyword>
<dbReference type="Gene3D" id="6.10.140.2220">
    <property type="match status" value="1"/>
</dbReference>
<evidence type="ECO:0000256" key="1">
    <source>
        <dbReference type="ARBA" id="ARBA00022723"/>
    </source>
</evidence>
<proteinExistence type="predicted"/>
<keyword evidence="3 7" id="KW-0863">Zinc-finger</keyword>
<keyword evidence="1" id="KW-0479">Metal-binding</keyword>
<evidence type="ECO:0000256" key="5">
    <source>
        <dbReference type="ARBA" id="ARBA00023043"/>
    </source>
</evidence>
<dbReference type="InParanoid" id="D8QHF4"/>
<dbReference type="InterPro" id="IPR036770">
    <property type="entry name" value="Ankyrin_rpt-contain_sf"/>
</dbReference>
<dbReference type="InterPro" id="IPR002110">
    <property type="entry name" value="Ankyrin_rpt"/>
</dbReference>
<dbReference type="SUPFAM" id="SSF48403">
    <property type="entry name" value="Ankyrin repeat"/>
    <property type="match status" value="1"/>
</dbReference>
<dbReference type="GeneID" id="9597338"/>
<dbReference type="SUPFAM" id="SSF144232">
    <property type="entry name" value="HIT/MYND zinc finger-like"/>
    <property type="match status" value="1"/>
</dbReference>
<accession>D8QHF4</accession>
<dbReference type="PROSITE" id="PS01360">
    <property type="entry name" value="ZF_MYND_1"/>
    <property type="match status" value="1"/>
</dbReference>
<evidence type="ECO:0000256" key="2">
    <source>
        <dbReference type="ARBA" id="ARBA00022737"/>
    </source>
</evidence>
<dbReference type="VEuPathDB" id="FungiDB:SCHCODRAFT_01105128"/>
<sequence length="417" mass="46172">MQNILQKPGYLSIAKGGQTLRELYVDNSAYFDSRKLTTFGLYCYMGEVEYVRRAVESGNAPDIEGTETPYQFGYITLTVSGGQRLEGASSSGSYRHAATLSYLLSIGAPVDKPDIAGYTALQHVTMNHTARPDLARLLIEGGGADVNTRNRYGEVALLLCFQSNIIPSVDLLMEHGADVDIADADGLTPRNFMIKCGPQVVACVQKWLRKRSGETRPMENTKRCDACGTVAKDSEVLKMCGKCRTARYCNADCQRTHWPSHKKSCRPFTADNCVVVKPFYVKSGPIGLQPTADLVRSVLQVPQAPTPAAHHRMRHVPKDTLAGSAKNLVVKVQLPYHIMPGGGHPGIYRERGPMMVYTKKRDLVCHLRWDDNGVYYEKLWQVVKDGGVNGAKAYFAAELRTKEELVIKLEPLAEQPF</sequence>
<evidence type="ECO:0000256" key="3">
    <source>
        <dbReference type="ARBA" id="ARBA00022771"/>
    </source>
</evidence>
<dbReference type="OMA" id="GQETGYK"/>
<dbReference type="Pfam" id="PF01753">
    <property type="entry name" value="zf-MYND"/>
    <property type="match status" value="1"/>
</dbReference>
<dbReference type="PROSITE" id="PS50865">
    <property type="entry name" value="ZF_MYND_2"/>
    <property type="match status" value="1"/>
</dbReference>
<dbReference type="Pfam" id="PF12796">
    <property type="entry name" value="Ank_2"/>
    <property type="match status" value="1"/>
</dbReference>
<feature type="non-terminal residue" evidence="9">
    <location>
        <position position="417"/>
    </location>
</feature>
<evidence type="ECO:0000256" key="7">
    <source>
        <dbReference type="PROSITE-ProRule" id="PRU00134"/>
    </source>
</evidence>
<evidence type="ECO:0000259" key="8">
    <source>
        <dbReference type="PROSITE" id="PS50865"/>
    </source>
</evidence>
<dbReference type="HOGENOM" id="CLU_053726_0_0_1"/>
<keyword evidence="2" id="KW-0677">Repeat</keyword>
<dbReference type="PANTHER" id="PTHR24171:SF9">
    <property type="entry name" value="ANKYRIN REPEAT DOMAIN-CONTAINING PROTEIN 39"/>
    <property type="match status" value="1"/>
</dbReference>
<dbReference type="PROSITE" id="PS50088">
    <property type="entry name" value="ANK_REPEAT"/>
    <property type="match status" value="1"/>
</dbReference>
<reference evidence="9 10" key="1">
    <citation type="journal article" date="2010" name="Nat. Biotechnol.">
        <title>Genome sequence of the model mushroom Schizophyllum commune.</title>
        <authorList>
            <person name="Ohm R.A."/>
            <person name="de Jong J.F."/>
            <person name="Lugones L.G."/>
            <person name="Aerts A."/>
            <person name="Kothe E."/>
            <person name="Stajich J.E."/>
            <person name="de Vries R.P."/>
            <person name="Record E."/>
            <person name="Levasseur A."/>
            <person name="Baker S.E."/>
            <person name="Bartholomew K.A."/>
            <person name="Coutinho P.M."/>
            <person name="Erdmann S."/>
            <person name="Fowler T.J."/>
            <person name="Gathman A.C."/>
            <person name="Lombard V."/>
            <person name="Henrissat B."/>
            <person name="Knabe N."/>
            <person name="Kuees U."/>
            <person name="Lilly W.W."/>
            <person name="Lindquist E."/>
            <person name="Lucas S."/>
            <person name="Magnuson J.K."/>
            <person name="Piumi F."/>
            <person name="Raudaskoski M."/>
            <person name="Salamov A."/>
            <person name="Schmutz J."/>
            <person name="Schwarze F.W.M.R."/>
            <person name="vanKuyk P.A."/>
            <person name="Horton J.S."/>
            <person name="Grigoriev I.V."/>
            <person name="Woesten H.A.B."/>
        </authorList>
    </citation>
    <scope>NUCLEOTIDE SEQUENCE [LARGE SCALE GENOMIC DNA]</scope>
    <source>
        <strain evidence="10">H4-8 / FGSC 9210</strain>
    </source>
</reference>
<dbReference type="EMBL" id="GL377312">
    <property type="protein sequence ID" value="EFI92663.1"/>
    <property type="molecule type" value="Genomic_DNA"/>
</dbReference>
<dbReference type="eggNOG" id="KOG4177">
    <property type="taxonomic scope" value="Eukaryota"/>
</dbReference>
<dbReference type="InterPro" id="IPR002893">
    <property type="entry name" value="Znf_MYND"/>
</dbReference>
<dbReference type="AlphaFoldDB" id="D8QHF4"/>
<dbReference type="GO" id="GO:0008270">
    <property type="term" value="F:zinc ion binding"/>
    <property type="evidence" value="ECO:0007669"/>
    <property type="project" value="UniProtKB-KW"/>
</dbReference>
<protein>
    <recommendedName>
        <fullName evidence="8">MYND-type domain-containing protein</fullName>
    </recommendedName>
</protein>
<feature type="domain" description="MYND-type" evidence="8">
    <location>
        <begin position="224"/>
        <end position="265"/>
    </location>
</feature>
<feature type="repeat" description="ANK" evidence="6">
    <location>
        <begin position="152"/>
        <end position="184"/>
    </location>
</feature>
<dbReference type="KEGG" id="scm:SCHCO_01105128"/>
<evidence type="ECO:0000256" key="4">
    <source>
        <dbReference type="ARBA" id="ARBA00022833"/>
    </source>
</evidence>
<keyword evidence="10" id="KW-1185">Reference proteome</keyword>
<gene>
    <name evidence="9" type="ORF">SCHCODRAFT_113302</name>
</gene>
<organism evidence="10">
    <name type="scientific">Schizophyllum commune (strain H4-8 / FGSC 9210)</name>
    <name type="common">Split gill fungus</name>
    <dbReference type="NCBI Taxonomy" id="578458"/>
    <lineage>
        <taxon>Eukaryota</taxon>
        <taxon>Fungi</taxon>
        <taxon>Dikarya</taxon>
        <taxon>Basidiomycota</taxon>
        <taxon>Agaricomycotina</taxon>
        <taxon>Agaricomycetes</taxon>
        <taxon>Agaricomycetidae</taxon>
        <taxon>Agaricales</taxon>
        <taxon>Schizophyllaceae</taxon>
        <taxon>Schizophyllum</taxon>
    </lineage>
</organism>
<evidence type="ECO:0000313" key="9">
    <source>
        <dbReference type="EMBL" id="EFI92663.1"/>
    </source>
</evidence>
<dbReference type="OrthoDB" id="194358at2759"/>
<name>D8QHF4_SCHCM</name>
<dbReference type="Gene3D" id="1.25.40.20">
    <property type="entry name" value="Ankyrin repeat-containing domain"/>
    <property type="match status" value="1"/>
</dbReference>
<keyword evidence="4" id="KW-0862">Zinc</keyword>